<dbReference type="RefSeq" id="WP_009576820.1">
    <property type="nucleotide sequence ID" value="NZ_AEIG01000086.1"/>
</dbReference>
<dbReference type="GO" id="GO:0046872">
    <property type="term" value="F:metal ion binding"/>
    <property type="evidence" value="ECO:0007669"/>
    <property type="project" value="UniProtKB-KW"/>
</dbReference>
<dbReference type="Proteomes" id="UP000005615">
    <property type="component" value="Unassembled WGS sequence"/>
</dbReference>
<keyword evidence="9" id="KW-0408">Iron</keyword>
<evidence type="ECO:0000256" key="15">
    <source>
        <dbReference type="ARBA" id="ARBA00047853"/>
    </source>
</evidence>
<dbReference type="GO" id="GO:0170056">
    <property type="term" value="F:cholesterol 7-desaturase [NAD(P)H] activity"/>
    <property type="evidence" value="ECO:0007669"/>
    <property type="project" value="UniProtKB-EC"/>
</dbReference>
<evidence type="ECO:0000256" key="12">
    <source>
        <dbReference type="ARBA" id="ARBA00025712"/>
    </source>
</evidence>
<comment type="similarity">
    <text evidence="13">Belongs to the cholesterol 7-desaturase family.</text>
</comment>
<comment type="subcellular location">
    <subcellularLocation>
        <location evidence="2">Membrane</location>
    </subcellularLocation>
</comment>
<dbReference type="GO" id="GO:0016020">
    <property type="term" value="C:membrane"/>
    <property type="evidence" value="ECO:0007669"/>
    <property type="project" value="UniProtKB-SubCell"/>
</dbReference>
<evidence type="ECO:0000259" key="17">
    <source>
        <dbReference type="PROSITE" id="PS51296"/>
    </source>
</evidence>
<dbReference type="PROSITE" id="PS51296">
    <property type="entry name" value="RIESKE"/>
    <property type="match status" value="1"/>
</dbReference>
<accession>F3L4R1</accession>
<comment type="caution">
    <text evidence="18">The sequence shown here is derived from an EMBL/GenBank/DDBJ whole genome shotgun (WGS) entry which is preliminary data.</text>
</comment>
<evidence type="ECO:0000256" key="2">
    <source>
        <dbReference type="ARBA" id="ARBA00004370"/>
    </source>
</evidence>
<evidence type="ECO:0000256" key="14">
    <source>
        <dbReference type="ARBA" id="ARBA00026095"/>
    </source>
</evidence>
<dbReference type="SUPFAM" id="SSF50022">
    <property type="entry name" value="ISP domain"/>
    <property type="match status" value="1"/>
</dbReference>
<keyword evidence="6" id="KW-0479">Metal-binding</keyword>
<dbReference type="Gene3D" id="3.90.380.10">
    <property type="entry name" value="Naphthalene 1,2-dioxygenase Alpha Subunit, Chain A, domain 1"/>
    <property type="match status" value="1"/>
</dbReference>
<comment type="catalytic activity">
    <reaction evidence="15">
        <text>cholesterol + NADH + O2 + H(+) = 7-dehydrocholesterol + NAD(+) + 2 H2O</text>
        <dbReference type="Rhea" id="RHEA:51644"/>
        <dbReference type="ChEBI" id="CHEBI:15377"/>
        <dbReference type="ChEBI" id="CHEBI:15378"/>
        <dbReference type="ChEBI" id="CHEBI:15379"/>
        <dbReference type="ChEBI" id="CHEBI:16113"/>
        <dbReference type="ChEBI" id="CHEBI:17759"/>
        <dbReference type="ChEBI" id="CHEBI:57540"/>
        <dbReference type="ChEBI" id="CHEBI:57945"/>
        <dbReference type="EC" id="1.14.19.21"/>
    </reaction>
    <physiologicalReaction direction="left-to-right" evidence="15">
        <dbReference type="Rhea" id="RHEA:51645"/>
    </physiologicalReaction>
</comment>
<keyword evidence="8" id="KW-0560">Oxidoreductase</keyword>
<feature type="domain" description="Rieske" evidence="17">
    <location>
        <begin position="21"/>
        <end position="136"/>
    </location>
</feature>
<dbReference type="InterPro" id="IPR045605">
    <property type="entry name" value="KshA-like_C"/>
</dbReference>
<dbReference type="GO" id="GO:0008203">
    <property type="term" value="P:cholesterol metabolic process"/>
    <property type="evidence" value="ECO:0007669"/>
    <property type="project" value="InterPro"/>
</dbReference>
<dbReference type="EC" id="1.14.19.21" evidence="14"/>
<evidence type="ECO:0000256" key="10">
    <source>
        <dbReference type="ARBA" id="ARBA00023014"/>
    </source>
</evidence>
<keyword evidence="19" id="KW-1185">Reference proteome</keyword>
<evidence type="ECO:0000256" key="7">
    <source>
        <dbReference type="ARBA" id="ARBA00022989"/>
    </source>
</evidence>
<evidence type="ECO:0000256" key="8">
    <source>
        <dbReference type="ARBA" id="ARBA00023002"/>
    </source>
</evidence>
<dbReference type="AlphaFoldDB" id="F3L4R1"/>
<dbReference type="PANTHER" id="PTHR21266">
    <property type="entry name" value="IRON-SULFUR DOMAIN CONTAINING PROTEIN"/>
    <property type="match status" value="1"/>
</dbReference>
<evidence type="ECO:0000256" key="9">
    <source>
        <dbReference type="ARBA" id="ARBA00023004"/>
    </source>
</evidence>
<dbReference type="Pfam" id="PF00355">
    <property type="entry name" value="Rieske"/>
    <property type="match status" value="1"/>
</dbReference>
<evidence type="ECO:0000256" key="3">
    <source>
        <dbReference type="ARBA" id="ARBA00004972"/>
    </source>
</evidence>
<name>F3L4R1_9GAMM</name>
<dbReference type="eggNOG" id="COG4638">
    <property type="taxonomic scope" value="Bacteria"/>
</dbReference>
<dbReference type="OrthoDB" id="9769355at2"/>
<dbReference type="STRING" id="2518989.IMCC3088_2662"/>
<protein>
    <recommendedName>
        <fullName evidence="14">cholesterol 7-desaturase</fullName>
        <ecNumber evidence="14">1.14.19.21</ecNumber>
    </recommendedName>
</protein>
<dbReference type="Pfam" id="PF19298">
    <property type="entry name" value="KshA_C"/>
    <property type="match status" value="1"/>
</dbReference>
<evidence type="ECO:0000256" key="5">
    <source>
        <dbReference type="ARBA" id="ARBA00022714"/>
    </source>
</evidence>
<dbReference type="GO" id="GO:0051537">
    <property type="term" value="F:2 iron, 2 sulfur cluster binding"/>
    <property type="evidence" value="ECO:0007669"/>
    <property type="project" value="UniProtKB-KW"/>
</dbReference>
<proteinExistence type="inferred from homology"/>
<dbReference type="InterPro" id="IPR050584">
    <property type="entry name" value="Cholesterol_7-desaturase"/>
</dbReference>
<reference evidence="18 19" key="1">
    <citation type="journal article" date="2011" name="J. Bacteriol.">
        <title>Genome sequence of strain IMCC3088, a proteorhodopsin-containing marine bacterium belonging to the OM60/NOR5 clade.</title>
        <authorList>
            <person name="Jang Y."/>
            <person name="Oh H.M."/>
            <person name="Kang I."/>
            <person name="Lee K."/>
            <person name="Yang S.J."/>
            <person name="Cho J.C."/>
        </authorList>
    </citation>
    <scope>NUCLEOTIDE SEQUENCE [LARGE SCALE GENOMIC DNA]</scope>
    <source>
        <strain evidence="18 19">IMCC3088</strain>
    </source>
</reference>
<dbReference type="GO" id="GO:0005737">
    <property type="term" value="C:cytoplasm"/>
    <property type="evidence" value="ECO:0007669"/>
    <property type="project" value="TreeGrafter"/>
</dbReference>
<keyword evidence="5" id="KW-0001">2Fe-2S</keyword>
<evidence type="ECO:0000256" key="16">
    <source>
        <dbReference type="ARBA" id="ARBA00049548"/>
    </source>
</evidence>
<comment type="pathway">
    <text evidence="3">Hormone biosynthesis.</text>
</comment>
<dbReference type="Gene3D" id="2.102.10.10">
    <property type="entry name" value="Rieske [2Fe-2S] iron-sulphur domain"/>
    <property type="match status" value="1"/>
</dbReference>
<evidence type="ECO:0000256" key="13">
    <source>
        <dbReference type="ARBA" id="ARBA00025729"/>
    </source>
</evidence>
<dbReference type="InterPro" id="IPR017941">
    <property type="entry name" value="Rieske_2Fe-2S"/>
</dbReference>
<evidence type="ECO:0000313" key="18">
    <source>
        <dbReference type="EMBL" id="EGG28709.1"/>
    </source>
</evidence>
<organism evidence="18 19">
    <name type="scientific">Aequoribacter fuscus</name>
    <dbReference type="NCBI Taxonomy" id="2518989"/>
    <lineage>
        <taxon>Bacteria</taxon>
        <taxon>Pseudomonadati</taxon>
        <taxon>Pseudomonadota</taxon>
        <taxon>Gammaproteobacteria</taxon>
        <taxon>Cellvibrionales</taxon>
        <taxon>Halieaceae</taxon>
        <taxon>Aequoribacter</taxon>
    </lineage>
</organism>
<keyword evidence="10" id="KW-0411">Iron-sulfur</keyword>
<evidence type="ECO:0000256" key="4">
    <source>
        <dbReference type="ARBA" id="ARBA00022692"/>
    </source>
</evidence>
<keyword evidence="7" id="KW-1133">Transmembrane helix</keyword>
<evidence type="ECO:0000256" key="11">
    <source>
        <dbReference type="ARBA" id="ARBA00023136"/>
    </source>
</evidence>
<keyword evidence="4" id="KW-0812">Transmembrane</keyword>
<evidence type="ECO:0000256" key="6">
    <source>
        <dbReference type="ARBA" id="ARBA00022723"/>
    </source>
</evidence>
<dbReference type="InterPro" id="IPR036922">
    <property type="entry name" value="Rieske_2Fe-2S_sf"/>
</dbReference>
<dbReference type="SUPFAM" id="SSF55961">
    <property type="entry name" value="Bet v1-like"/>
    <property type="match status" value="1"/>
</dbReference>
<gene>
    <name evidence="18" type="ORF">IMCC3088_2662</name>
</gene>
<dbReference type="PANTHER" id="PTHR21266:SF32">
    <property type="entry name" value="CHOLESTEROL 7-DESATURASE NVD"/>
    <property type="match status" value="1"/>
</dbReference>
<sequence length="334" mass="37881">MSVSNAKRTVGIPLPMPYGWYHVAFSKDIGPGESKPVFYFDQDLVIFRTESGEAKVVDAYCPHMGAHLGYGIREQMGKGAKVIGDSIACPFHGWQFNGEGQCTHIPYATNMPPKVARGEAVLKAWRVREMNGSIIVWYHPHDIEPLFEPELVPELAENPDDWAEPIIHEWEIGTHMQEMGENAVDPAHFMYVHGTNDIPDAEELSFDGHTRRGFLKTRQPTPRGEIEGSIENENIGPGLSVVRFKGLIETILVATVSPVTSEITRAHYAFYQRREDVDGPIGKMGRALIANIHQQMEEDRVIWDRKKYYERPLLCDGDGPFAKFRRWYGQFLVE</sequence>
<comment type="cofactor">
    <cofactor evidence="1">
        <name>Fe cation</name>
        <dbReference type="ChEBI" id="CHEBI:24875"/>
    </cofactor>
</comment>
<evidence type="ECO:0000313" key="19">
    <source>
        <dbReference type="Proteomes" id="UP000005615"/>
    </source>
</evidence>
<comment type="pathway">
    <text evidence="12">Steroid hormone biosynthesis; dafachronic acid biosynthesis.</text>
</comment>
<evidence type="ECO:0000256" key="1">
    <source>
        <dbReference type="ARBA" id="ARBA00001962"/>
    </source>
</evidence>
<keyword evidence="11" id="KW-0472">Membrane</keyword>
<comment type="catalytic activity">
    <reaction evidence="16">
        <text>cholesterol + NADPH + O2 + H(+) = 7-dehydrocholesterol + NADP(+) + 2 H2O</text>
        <dbReference type="Rhea" id="RHEA:45024"/>
        <dbReference type="ChEBI" id="CHEBI:15377"/>
        <dbReference type="ChEBI" id="CHEBI:15378"/>
        <dbReference type="ChEBI" id="CHEBI:15379"/>
        <dbReference type="ChEBI" id="CHEBI:16113"/>
        <dbReference type="ChEBI" id="CHEBI:17759"/>
        <dbReference type="ChEBI" id="CHEBI:57783"/>
        <dbReference type="ChEBI" id="CHEBI:58349"/>
        <dbReference type="EC" id="1.14.19.21"/>
    </reaction>
    <physiologicalReaction direction="left-to-right" evidence="16">
        <dbReference type="Rhea" id="RHEA:45025"/>
    </physiologicalReaction>
</comment>
<dbReference type="EMBL" id="AEIG01000086">
    <property type="protein sequence ID" value="EGG28709.1"/>
    <property type="molecule type" value="Genomic_DNA"/>
</dbReference>